<evidence type="ECO:0000256" key="4">
    <source>
        <dbReference type="ARBA" id="ARBA00022670"/>
    </source>
</evidence>
<dbReference type="Proteomes" id="UP000230069">
    <property type="component" value="Unassembled WGS sequence"/>
</dbReference>
<keyword evidence="7 12" id="KW-0378">Hydrolase</keyword>
<feature type="compositionally biased region" description="Polar residues" evidence="13">
    <location>
        <begin position="485"/>
        <end position="494"/>
    </location>
</feature>
<evidence type="ECO:0000256" key="5">
    <source>
        <dbReference type="ARBA" id="ARBA00022729"/>
    </source>
</evidence>
<dbReference type="FunCoup" id="A0A2G5EH42">
    <property type="interactions" value="219"/>
</dbReference>
<dbReference type="PRINTS" id="PR00792">
    <property type="entry name" value="PEPSIN"/>
</dbReference>
<evidence type="ECO:0000256" key="2">
    <source>
        <dbReference type="ARBA" id="ARBA00007447"/>
    </source>
</evidence>
<dbReference type="PROSITE" id="PS51767">
    <property type="entry name" value="PEPTIDASE_A1"/>
    <property type="match status" value="1"/>
</dbReference>
<dbReference type="InterPro" id="IPR021109">
    <property type="entry name" value="Peptidase_aspartic_dom_sf"/>
</dbReference>
<dbReference type="InterPro" id="IPR001969">
    <property type="entry name" value="Aspartic_peptidase_AS"/>
</dbReference>
<dbReference type="InParanoid" id="A0A2G5EH42"/>
<feature type="region of interest" description="Disordered" evidence="13">
    <location>
        <begin position="463"/>
        <end position="510"/>
    </location>
</feature>
<feature type="domain" description="Peptidase A1" evidence="14">
    <location>
        <begin position="113"/>
        <end position="458"/>
    </location>
</feature>
<evidence type="ECO:0000256" key="3">
    <source>
        <dbReference type="ARBA" id="ARBA00022475"/>
    </source>
</evidence>
<evidence type="ECO:0000256" key="9">
    <source>
        <dbReference type="ARBA" id="ARBA00023180"/>
    </source>
</evidence>
<feature type="compositionally biased region" description="Basic and acidic residues" evidence="13">
    <location>
        <begin position="467"/>
        <end position="482"/>
    </location>
</feature>
<keyword evidence="16" id="KW-1185">Reference proteome</keyword>
<dbReference type="AlphaFoldDB" id="A0A2G5EH42"/>
<dbReference type="FunFam" id="2.40.70.10:FF:000014">
    <property type="entry name" value="Aspartyl protease family protein 1"/>
    <property type="match status" value="1"/>
</dbReference>
<keyword evidence="3" id="KW-1003">Cell membrane</keyword>
<keyword evidence="6 12" id="KW-0064">Aspartyl protease</keyword>
<feature type="active site" evidence="11">
    <location>
        <position position="131"/>
    </location>
</feature>
<dbReference type="InterPro" id="IPR032861">
    <property type="entry name" value="TAXi_N"/>
</dbReference>
<protein>
    <recommendedName>
        <fullName evidence="14">Peptidase A1 domain-containing protein</fullName>
    </recommendedName>
</protein>
<dbReference type="PROSITE" id="PS00141">
    <property type="entry name" value="ASP_PROTEASE"/>
    <property type="match status" value="1"/>
</dbReference>
<evidence type="ECO:0000313" key="15">
    <source>
        <dbReference type="EMBL" id="PIA55104.1"/>
    </source>
</evidence>
<evidence type="ECO:0000259" key="14">
    <source>
        <dbReference type="PROSITE" id="PS51767"/>
    </source>
</evidence>
<evidence type="ECO:0000256" key="8">
    <source>
        <dbReference type="ARBA" id="ARBA00023136"/>
    </source>
</evidence>
<keyword evidence="8" id="KW-0472">Membrane</keyword>
<evidence type="ECO:0000256" key="12">
    <source>
        <dbReference type="RuleBase" id="RU000454"/>
    </source>
</evidence>
<dbReference type="SUPFAM" id="SSF50630">
    <property type="entry name" value="Acid proteases"/>
    <property type="match status" value="1"/>
</dbReference>
<dbReference type="InterPro" id="IPR001461">
    <property type="entry name" value="Aspartic_peptidase_A1"/>
</dbReference>
<evidence type="ECO:0000256" key="7">
    <source>
        <dbReference type="ARBA" id="ARBA00022801"/>
    </source>
</evidence>
<keyword evidence="4 12" id="KW-0645">Protease</keyword>
<evidence type="ECO:0000256" key="1">
    <source>
        <dbReference type="ARBA" id="ARBA00004193"/>
    </source>
</evidence>
<proteinExistence type="inferred from homology"/>
<dbReference type="EMBL" id="KZ305025">
    <property type="protein sequence ID" value="PIA55104.1"/>
    <property type="molecule type" value="Genomic_DNA"/>
</dbReference>
<dbReference type="Pfam" id="PF14543">
    <property type="entry name" value="TAXi_N"/>
    <property type="match status" value="1"/>
</dbReference>
<dbReference type="PANTHER" id="PTHR13683">
    <property type="entry name" value="ASPARTYL PROTEASES"/>
    <property type="match status" value="1"/>
</dbReference>
<dbReference type="Pfam" id="PF14541">
    <property type="entry name" value="TAXi_C"/>
    <property type="match status" value="1"/>
</dbReference>
<dbReference type="PANTHER" id="PTHR13683:SF339">
    <property type="entry name" value="PEPTIDASE A1 DOMAIN-CONTAINING PROTEIN"/>
    <property type="match status" value="1"/>
</dbReference>
<organism evidence="15 16">
    <name type="scientific">Aquilegia coerulea</name>
    <name type="common">Rocky mountain columbine</name>
    <dbReference type="NCBI Taxonomy" id="218851"/>
    <lineage>
        <taxon>Eukaryota</taxon>
        <taxon>Viridiplantae</taxon>
        <taxon>Streptophyta</taxon>
        <taxon>Embryophyta</taxon>
        <taxon>Tracheophyta</taxon>
        <taxon>Spermatophyta</taxon>
        <taxon>Magnoliopsida</taxon>
        <taxon>Ranunculales</taxon>
        <taxon>Ranunculaceae</taxon>
        <taxon>Thalictroideae</taxon>
        <taxon>Aquilegia</taxon>
    </lineage>
</organism>
<name>A0A2G5EH42_AQUCA</name>
<dbReference type="FunFam" id="2.40.70.10:FF:000012">
    <property type="entry name" value="Aspartyl protease family protein 1"/>
    <property type="match status" value="1"/>
</dbReference>
<keyword evidence="5" id="KW-0732">Signal</keyword>
<dbReference type="GO" id="GO:0006508">
    <property type="term" value="P:proteolysis"/>
    <property type="evidence" value="ECO:0007669"/>
    <property type="project" value="UniProtKB-KW"/>
</dbReference>
<evidence type="ECO:0000256" key="11">
    <source>
        <dbReference type="PIRSR" id="PIRSR601461-1"/>
    </source>
</evidence>
<accession>A0A2G5EH42</accession>
<keyword evidence="10" id="KW-0449">Lipoprotein</keyword>
<evidence type="ECO:0000313" key="16">
    <source>
        <dbReference type="Proteomes" id="UP000230069"/>
    </source>
</evidence>
<dbReference type="OrthoDB" id="2747330at2759"/>
<sequence>MEFRFLVYLLTIILILLTRTSLAITFSTSSSSKLIHRFSDELKAFRVFKHGEKVISDSSSSSWPKRKSVEYYELLVNSDLQRQKMKLGAQYKFLFPSKGSKTMSFGNDFGWLHYTWVDIGTPNVSFLVALDTGSDLLWLPCNCIQCAPLSASYYSSLDRDLTEYSPSVSSTSKHLSCSHEFCELGPNCKSPKQPCPYIANYFSENTSSSGFLVEDTLHLATTDDHANKSLVHAPIVIGCGRKQTGGYLDGIAPNGLIGLGLGDVSVPSVLAKAGLMHNSFSLCFNEDDSGRIFFGDQGAATQQSTPFLPLNEIHMSYMVEVEGYCIGSSCLKQSGFQAQFDSGTSFTFLPDEVYKKVSVEFDKRVNVKRTSYEGSPWEYCYEASSQELHKIPNMTLKFNLNNSFVVHNPFFLVYEDQEVTGFCLAIQSTDLKYGTIGQNFMTGYRIVFDRENLKVHWSHSNCEDLSDDKRETPASSSHDKPENPLPTNEKQTPHGQAVAPAVAERTPSNPSAASTRFVPQFCMLRWLQLLLLFLSVIY</sequence>
<dbReference type="GO" id="GO:0005886">
    <property type="term" value="C:plasma membrane"/>
    <property type="evidence" value="ECO:0007669"/>
    <property type="project" value="UniProtKB-SubCell"/>
</dbReference>
<evidence type="ECO:0000256" key="6">
    <source>
        <dbReference type="ARBA" id="ARBA00022750"/>
    </source>
</evidence>
<gene>
    <name evidence="15" type="ORF">AQUCO_00800086v1</name>
</gene>
<comment type="subcellular location">
    <subcellularLocation>
        <location evidence="1">Cell membrane</location>
        <topology evidence="1">Lipid-anchor</topology>
    </subcellularLocation>
</comment>
<dbReference type="STRING" id="218851.A0A2G5EH42"/>
<dbReference type="InterPro" id="IPR033121">
    <property type="entry name" value="PEPTIDASE_A1"/>
</dbReference>
<dbReference type="InterPro" id="IPR032799">
    <property type="entry name" value="TAXi_C"/>
</dbReference>
<feature type="active site" evidence="11">
    <location>
        <position position="341"/>
    </location>
</feature>
<evidence type="ECO:0000256" key="13">
    <source>
        <dbReference type="SAM" id="MobiDB-lite"/>
    </source>
</evidence>
<keyword evidence="9" id="KW-0325">Glycoprotein</keyword>
<dbReference type="Gene3D" id="2.40.70.10">
    <property type="entry name" value="Acid Proteases"/>
    <property type="match status" value="2"/>
</dbReference>
<reference evidence="15 16" key="1">
    <citation type="submission" date="2017-09" db="EMBL/GenBank/DDBJ databases">
        <title>WGS assembly of Aquilegia coerulea Goldsmith.</title>
        <authorList>
            <person name="Hodges S."/>
            <person name="Kramer E."/>
            <person name="Nordborg M."/>
            <person name="Tomkins J."/>
            <person name="Borevitz J."/>
            <person name="Derieg N."/>
            <person name="Yan J."/>
            <person name="Mihaltcheva S."/>
            <person name="Hayes R.D."/>
            <person name="Rokhsar D."/>
        </authorList>
    </citation>
    <scope>NUCLEOTIDE SEQUENCE [LARGE SCALE GENOMIC DNA]</scope>
    <source>
        <strain evidence="16">cv. Goldsmith</strain>
    </source>
</reference>
<evidence type="ECO:0000256" key="10">
    <source>
        <dbReference type="ARBA" id="ARBA00023288"/>
    </source>
</evidence>
<dbReference type="GO" id="GO:0004190">
    <property type="term" value="F:aspartic-type endopeptidase activity"/>
    <property type="evidence" value="ECO:0007669"/>
    <property type="project" value="UniProtKB-KW"/>
</dbReference>
<comment type="similarity">
    <text evidence="2 12">Belongs to the peptidase A1 family.</text>
</comment>